<feature type="transmembrane region" description="Helical" evidence="1">
    <location>
        <begin position="94"/>
        <end position="114"/>
    </location>
</feature>
<evidence type="ECO:0000313" key="2">
    <source>
        <dbReference type="EMBL" id="MDR8522188.1"/>
    </source>
</evidence>
<evidence type="ECO:0000313" key="5">
    <source>
        <dbReference type="Proteomes" id="UP001271263"/>
    </source>
</evidence>
<keyword evidence="1" id="KW-0812">Transmembrane</keyword>
<keyword evidence="1" id="KW-1133">Transmembrane helix</keyword>
<feature type="transmembrane region" description="Helical" evidence="1">
    <location>
        <begin position="30"/>
        <end position="47"/>
    </location>
</feature>
<dbReference type="Proteomes" id="UP001259340">
    <property type="component" value="Unassembled WGS sequence"/>
</dbReference>
<name>A0AAW8NFQ9_9GAMM</name>
<dbReference type="Proteomes" id="UP001271263">
    <property type="component" value="Unassembled WGS sequence"/>
</dbReference>
<feature type="transmembrane region" description="Helical" evidence="1">
    <location>
        <begin position="59"/>
        <end position="82"/>
    </location>
</feature>
<proteinExistence type="predicted"/>
<protein>
    <submittedName>
        <fullName evidence="2">Uncharacterized protein</fullName>
    </submittedName>
</protein>
<accession>A0AAW8NFQ9</accession>
<evidence type="ECO:0000313" key="4">
    <source>
        <dbReference type="Proteomes" id="UP001259340"/>
    </source>
</evidence>
<reference evidence="3 5" key="1">
    <citation type="journal article" date="2022" name="bioRxiv">
        <title>Prophages regulate Shewanella fidelis 3313 motility and biofilm formation: implications for gut colonization dynamics in Ciona robusta.</title>
        <authorList>
            <person name="Natarajan O."/>
            <person name="Gibboney S.L."/>
            <person name="Young M.N."/>
            <person name="Lim S.J."/>
            <person name="Pluta N."/>
            <person name="Atkinson C.G."/>
            <person name="Leigh B.A."/>
            <person name="Liberti A."/>
            <person name="Kees E.D."/>
            <person name="Breitbart M."/>
            <person name="Gralnick J.A."/>
            <person name="Dishaw L.J."/>
        </authorList>
    </citation>
    <scope>NUCLEOTIDE SEQUENCE [LARGE SCALE GENOMIC DNA]</scope>
    <source>
        <strain evidence="3 5">JG4066</strain>
    </source>
</reference>
<keyword evidence="5" id="KW-1185">Reference proteome</keyword>
<keyword evidence="1" id="KW-0472">Membrane</keyword>
<gene>
    <name evidence="2" type="ORF">OS133_00545</name>
    <name evidence="3" type="ORF">OS134_13415</name>
</gene>
<dbReference type="AlphaFoldDB" id="A0AAW8NFQ9"/>
<sequence>MTKPHPLLAFLMFIYALLAVAALWRTFTTQAFDLLTLGVLPVLYGLYTRQFWAGVVFKIYLAIQTVALLALATAAVIAYQITPEDVKVVYQGQNIPISALVALAILVMGFQYWVAFSQKTRLYLASNDTSNN</sequence>
<reference evidence="2" key="2">
    <citation type="submission" date="2022-11" db="EMBL/GenBank/DDBJ databases">
        <title>Prophages regulate Shewanella fidelis motility and biofilm formation: implications for gut colonization dynamics in Ciona robusta.</title>
        <authorList>
            <person name="Natarajan O."/>
            <person name="Gibboney S.L."/>
            <person name="Young M.N."/>
            <person name="Lim S.J."/>
            <person name="Pluta N."/>
            <person name="Atkinson C.G.F."/>
            <person name="Leigh B.A."/>
            <person name="Liberti A."/>
            <person name="Kees E."/>
            <person name="Breitbart M."/>
            <person name="Gralnick J."/>
            <person name="Dishaw L.J."/>
        </authorList>
    </citation>
    <scope>NUCLEOTIDE SEQUENCE</scope>
    <source>
        <strain evidence="2">3313</strain>
    </source>
</reference>
<dbReference type="EMBL" id="JAPMLD010000005">
    <property type="protein sequence ID" value="MDW4825061.1"/>
    <property type="molecule type" value="Genomic_DNA"/>
</dbReference>
<evidence type="ECO:0000313" key="3">
    <source>
        <dbReference type="EMBL" id="MDW4825061.1"/>
    </source>
</evidence>
<dbReference type="RefSeq" id="WP_310653655.1">
    <property type="nucleotide sequence ID" value="NZ_JAPMLA010000006.1"/>
</dbReference>
<organism evidence="2 4">
    <name type="scientific">Shewanella fidelis</name>
    <dbReference type="NCBI Taxonomy" id="173509"/>
    <lineage>
        <taxon>Bacteria</taxon>
        <taxon>Pseudomonadati</taxon>
        <taxon>Pseudomonadota</taxon>
        <taxon>Gammaproteobacteria</taxon>
        <taxon>Alteromonadales</taxon>
        <taxon>Shewanellaceae</taxon>
        <taxon>Shewanella</taxon>
    </lineage>
</organism>
<evidence type="ECO:0000256" key="1">
    <source>
        <dbReference type="SAM" id="Phobius"/>
    </source>
</evidence>
<comment type="caution">
    <text evidence="2">The sequence shown here is derived from an EMBL/GenBank/DDBJ whole genome shotgun (WGS) entry which is preliminary data.</text>
</comment>
<dbReference type="EMBL" id="JAPMLE010000001">
    <property type="protein sequence ID" value="MDR8522188.1"/>
    <property type="molecule type" value="Genomic_DNA"/>
</dbReference>
<feature type="transmembrane region" description="Helical" evidence="1">
    <location>
        <begin position="7"/>
        <end position="24"/>
    </location>
</feature>